<dbReference type="FunFam" id="1.10.1650.10:FF:000001">
    <property type="entry name" value="Ribosomal protein L19"/>
    <property type="match status" value="1"/>
</dbReference>
<evidence type="ECO:0000313" key="12">
    <source>
        <dbReference type="EMBL" id="GCE98548.1"/>
    </source>
</evidence>
<dbReference type="InterPro" id="IPR033935">
    <property type="entry name" value="Ribosomal_eL19_euk"/>
</dbReference>
<evidence type="ECO:0000256" key="5">
    <source>
        <dbReference type="ARBA" id="ARBA00065512"/>
    </source>
</evidence>
<dbReference type="GO" id="GO:0022625">
    <property type="term" value="C:cytosolic large ribosomal subunit"/>
    <property type="evidence" value="ECO:0007669"/>
    <property type="project" value="InterPro"/>
</dbReference>
<keyword evidence="13" id="KW-1185">Reference proteome</keyword>
<accession>A0A4C2E944</accession>
<evidence type="ECO:0000256" key="2">
    <source>
        <dbReference type="ARBA" id="ARBA00022980"/>
    </source>
</evidence>
<dbReference type="FunFam" id="1.10.1200.240:FF:000001">
    <property type="entry name" value="Ribosomal protein L19"/>
    <property type="match status" value="1"/>
</dbReference>
<dbReference type="NCBIfam" id="NF006343">
    <property type="entry name" value="PRK08570.1"/>
    <property type="match status" value="1"/>
</dbReference>
<feature type="domain" description="Large ribosomal subunit protein eL19" evidence="11">
    <location>
        <begin position="11"/>
        <end position="154"/>
    </location>
</feature>
<dbReference type="Gene3D" id="1.10.1650.10">
    <property type="match status" value="1"/>
</dbReference>
<dbReference type="HAMAP" id="MF_01475">
    <property type="entry name" value="Ribosomal_eL19"/>
    <property type="match status" value="1"/>
</dbReference>
<dbReference type="AlphaFoldDB" id="A0A4C2E944"/>
<protein>
    <recommendedName>
        <fullName evidence="7">L23</fullName>
    </recommendedName>
    <alternativeName>
        <fullName evidence="9">RP15L</fullName>
    </alternativeName>
    <alternativeName>
        <fullName evidence="6">RP33</fullName>
    </alternativeName>
    <alternativeName>
        <fullName evidence="8">YL14</fullName>
    </alternativeName>
</protein>
<dbReference type="SUPFAM" id="SSF48140">
    <property type="entry name" value="Ribosomal protein L19 (L19e)"/>
    <property type="match status" value="1"/>
</dbReference>
<evidence type="ECO:0000256" key="6">
    <source>
        <dbReference type="ARBA" id="ARBA00075826"/>
    </source>
</evidence>
<evidence type="ECO:0000256" key="7">
    <source>
        <dbReference type="ARBA" id="ARBA00080122"/>
    </source>
</evidence>
<dbReference type="GO" id="GO:0003723">
    <property type="term" value="F:RNA binding"/>
    <property type="evidence" value="ECO:0007669"/>
    <property type="project" value="InterPro"/>
</dbReference>
<name>A0A4C2E944_9SACH</name>
<dbReference type="SMART" id="SM01416">
    <property type="entry name" value="Ribosomal_L19e"/>
    <property type="match status" value="1"/>
</dbReference>
<dbReference type="InterPro" id="IPR000196">
    <property type="entry name" value="Ribosomal_eL19_dom"/>
</dbReference>
<evidence type="ECO:0000256" key="4">
    <source>
        <dbReference type="ARBA" id="ARBA00054701"/>
    </source>
</evidence>
<comment type="similarity">
    <text evidence="1">Belongs to the eukaryotic ribosomal protein eL19 family.</text>
</comment>
<feature type="region of interest" description="Disordered" evidence="10">
    <location>
        <begin position="171"/>
        <end position="196"/>
    </location>
</feature>
<dbReference type="InterPro" id="IPR057260">
    <property type="entry name" value="Ribosomal_L19e_C"/>
</dbReference>
<dbReference type="Proteomes" id="UP000301737">
    <property type="component" value="Unassembled WGS sequence"/>
</dbReference>
<evidence type="ECO:0000256" key="9">
    <source>
        <dbReference type="ARBA" id="ARBA00083500"/>
    </source>
</evidence>
<proteinExistence type="inferred from homology"/>
<dbReference type="Gene3D" id="1.10.1200.240">
    <property type="match status" value="1"/>
</dbReference>
<evidence type="ECO:0000259" key="11">
    <source>
        <dbReference type="SMART" id="SM01416"/>
    </source>
</evidence>
<dbReference type="PANTHER" id="PTHR10722">
    <property type="entry name" value="60S RIBOSOMAL PROTEIN L19"/>
    <property type="match status" value="1"/>
</dbReference>
<organism evidence="12 13">
    <name type="scientific">Zygosaccharomyces mellis</name>
    <dbReference type="NCBI Taxonomy" id="42258"/>
    <lineage>
        <taxon>Eukaryota</taxon>
        <taxon>Fungi</taxon>
        <taxon>Dikarya</taxon>
        <taxon>Ascomycota</taxon>
        <taxon>Saccharomycotina</taxon>
        <taxon>Saccharomycetes</taxon>
        <taxon>Saccharomycetales</taxon>
        <taxon>Saccharomycetaceae</taxon>
        <taxon>Zygosaccharomyces</taxon>
    </lineage>
</organism>
<dbReference type="Pfam" id="PF25476">
    <property type="entry name" value="Ribosomal_L19e_C"/>
    <property type="match status" value="1"/>
</dbReference>
<evidence type="ECO:0000256" key="8">
    <source>
        <dbReference type="ARBA" id="ARBA00082767"/>
    </source>
</evidence>
<evidence type="ECO:0000256" key="1">
    <source>
        <dbReference type="ARBA" id="ARBA00011082"/>
    </source>
</evidence>
<reference evidence="12 13" key="1">
    <citation type="submission" date="2019-01" db="EMBL/GenBank/DDBJ databases">
        <title>Draft Genome Sequencing of Zygosaccharomyces mellis Ca-7.</title>
        <authorList>
            <person name="Shiwa Y."/>
            <person name="Kanesaki Y."/>
            <person name="Ishige T."/>
            <person name="Mura K."/>
            <person name="Hori T."/>
            <person name="Tamura T."/>
        </authorList>
    </citation>
    <scope>NUCLEOTIDE SEQUENCE [LARGE SCALE GENOMIC DNA]</scope>
    <source>
        <strain evidence="12 13">Ca-7</strain>
    </source>
</reference>
<evidence type="ECO:0000313" key="13">
    <source>
        <dbReference type="Proteomes" id="UP000301737"/>
    </source>
</evidence>
<keyword evidence="2 12" id="KW-0689">Ribosomal protein</keyword>
<dbReference type="Pfam" id="PF01280">
    <property type="entry name" value="Ribosomal_L19e"/>
    <property type="match status" value="1"/>
</dbReference>
<evidence type="ECO:0000256" key="10">
    <source>
        <dbReference type="SAM" id="MobiDB-lite"/>
    </source>
</evidence>
<feature type="region of interest" description="Disordered" evidence="10">
    <location>
        <begin position="69"/>
        <end position="92"/>
    </location>
</feature>
<dbReference type="OrthoDB" id="5407653at2759"/>
<sequence length="196" mass="22575">MYVSSDTVMANLRTQKRLAASVIGAGKRKVWMDPNETSELAQANSRNAIRKLVKNGTIVKKAVLMHSRSRTRRYAASKRSGRHTGYGKRKGTKEARLPSKVVWIRRLRVLRRLLSKYRDAGKIDRHLYHVLYHEAKGNTFKHKRALVEHIIQAKADASREKALKEEADARRLKNRAARDRRSQRVAEKREALLGDE</sequence>
<comment type="function">
    <text evidence="4">Component of the ribosome, a large ribonucleoprotein complex responsible for the synthesis of proteins in the cell. The small ribosomal subunit (SSU) binds messenger RNAs (mRNAs) and translates the encoded message by selecting cognate aminoacyl-transfer RNA (tRNA) molecules. The large subunit (LSU) contains the ribosomal catalytic site termed the peptidyl transferase center (PTC), which catalyzes the formation of peptide bonds, thereby polymerizing the amino acids delivered by tRNAs into a polypeptide chain. The nascent polypeptides leave the ribosome through a tunnel in the LSU and interact with protein factors that function in enzymatic processing, targeting, and the membrane insertion of nascent chains at the exit of the ribosomal tunnel. eL19 may play a role in the last stages of translation initiation, in particular subunit joining and shedding/releasing factors.</text>
</comment>
<keyword evidence="3" id="KW-0687">Ribonucleoprotein</keyword>
<dbReference type="InterPro" id="IPR035970">
    <property type="entry name" value="60S_ribosomal_eL19_sf"/>
</dbReference>
<dbReference type="InterPro" id="IPR015972">
    <property type="entry name" value="Ribosomal_eL19_dom1"/>
</dbReference>
<dbReference type="GO" id="GO:0006412">
    <property type="term" value="P:translation"/>
    <property type="evidence" value="ECO:0007669"/>
    <property type="project" value="InterPro"/>
</dbReference>
<evidence type="ECO:0000256" key="3">
    <source>
        <dbReference type="ARBA" id="ARBA00023274"/>
    </source>
</evidence>
<comment type="caution">
    <text evidence="12">The sequence shown here is derived from an EMBL/GenBank/DDBJ whole genome shotgun (WGS) entry which is preliminary data.</text>
</comment>
<dbReference type="CDD" id="cd01417">
    <property type="entry name" value="Ribosomal_L19e_E"/>
    <property type="match status" value="1"/>
</dbReference>
<dbReference type="EMBL" id="BIMX01000005">
    <property type="protein sequence ID" value="GCE98548.1"/>
    <property type="molecule type" value="Genomic_DNA"/>
</dbReference>
<gene>
    <name evidence="12" type="primary">RPL19A</name>
    <name evidence="12" type="ORF">ZYGM_004201</name>
</gene>
<dbReference type="InterPro" id="IPR039547">
    <property type="entry name" value="Ribosomal_eL19"/>
</dbReference>
<dbReference type="GO" id="GO:0003735">
    <property type="term" value="F:structural constituent of ribosome"/>
    <property type="evidence" value="ECO:0007669"/>
    <property type="project" value="InterPro"/>
</dbReference>
<comment type="subunit">
    <text evidence="5">Component of the large ribosomal subunit (LSU). Mature yeast ribosomes consist of a small (40S) and a large (60S) subunit. The 40S small subunit contains 1 molecule of ribosomal RNA (18S rRNA) and 33 different proteins (encoded by 57 genes). The large 60S subunit contains 3 rRNA molecules (25S, 5.8S and 5S rRNA) and 46 different proteins (encoded by 81 genes). eL19 lies in close proximity to the binding site for eukaryotic initiation factor eIF4G.</text>
</comment>
<dbReference type="InterPro" id="IPR057259">
    <property type="entry name" value="Ribosomal_L19e"/>
</dbReference>
<feature type="compositionally biased region" description="Basic residues" evidence="10">
    <location>
        <begin position="69"/>
        <end position="91"/>
    </location>
</feature>